<gene>
    <name evidence="1" type="ORF">KIN20_034206</name>
</gene>
<protein>
    <submittedName>
        <fullName evidence="1">Uncharacterized protein</fullName>
    </submittedName>
</protein>
<accession>A0AAD5R9N8</accession>
<evidence type="ECO:0000313" key="2">
    <source>
        <dbReference type="Proteomes" id="UP001196413"/>
    </source>
</evidence>
<evidence type="ECO:0000313" key="1">
    <source>
        <dbReference type="EMBL" id="KAJ1372129.1"/>
    </source>
</evidence>
<dbReference type="Proteomes" id="UP001196413">
    <property type="component" value="Unassembled WGS sequence"/>
</dbReference>
<dbReference type="AlphaFoldDB" id="A0AAD5R9N8"/>
<dbReference type="EMBL" id="JAHQIW010007095">
    <property type="protein sequence ID" value="KAJ1372129.1"/>
    <property type="molecule type" value="Genomic_DNA"/>
</dbReference>
<keyword evidence="2" id="KW-1185">Reference proteome</keyword>
<sequence length="82" mass="9623">MDETALLRAEYELLPFFYRVAIEVTPLLTFIEWASHRMAYSYSDCSSIICFIRALPREVLPKKILLNKNEGEDHNDLNNNMQ</sequence>
<comment type="caution">
    <text evidence="1">The sequence shown here is derived from an EMBL/GenBank/DDBJ whole genome shotgun (WGS) entry which is preliminary data.</text>
</comment>
<proteinExistence type="predicted"/>
<organism evidence="1 2">
    <name type="scientific">Parelaphostrongylus tenuis</name>
    <name type="common">Meningeal worm</name>
    <dbReference type="NCBI Taxonomy" id="148309"/>
    <lineage>
        <taxon>Eukaryota</taxon>
        <taxon>Metazoa</taxon>
        <taxon>Ecdysozoa</taxon>
        <taxon>Nematoda</taxon>
        <taxon>Chromadorea</taxon>
        <taxon>Rhabditida</taxon>
        <taxon>Rhabditina</taxon>
        <taxon>Rhabditomorpha</taxon>
        <taxon>Strongyloidea</taxon>
        <taxon>Metastrongylidae</taxon>
        <taxon>Parelaphostrongylus</taxon>
    </lineage>
</organism>
<name>A0AAD5R9N8_PARTN</name>
<reference evidence="1" key="1">
    <citation type="submission" date="2021-06" db="EMBL/GenBank/DDBJ databases">
        <title>Parelaphostrongylus tenuis whole genome reference sequence.</title>
        <authorList>
            <person name="Garwood T.J."/>
            <person name="Larsen P.A."/>
            <person name="Fountain-Jones N.M."/>
            <person name="Garbe J.R."/>
            <person name="Macchietto M.G."/>
            <person name="Kania S.A."/>
            <person name="Gerhold R.W."/>
            <person name="Richards J.E."/>
            <person name="Wolf T.M."/>
        </authorList>
    </citation>
    <scope>NUCLEOTIDE SEQUENCE</scope>
    <source>
        <strain evidence="1">MNPRO001-30</strain>
        <tissue evidence="1">Meninges</tissue>
    </source>
</reference>